<dbReference type="GO" id="GO:0005576">
    <property type="term" value="C:extracellular region"/>
    <property type="evidence" value="ECO:0007669"/>
    <property type="project" value="TreeGrafter"/>
</dbReference>
<dbReference type="Pfam" id="PF05617">
    <property type="entry name" value="Prolamin_like"/>
    <property type="match status" value="1"/>
</dbReference>
<dbReference type="PANTHER" id="PTHR31181">
    <property type="entry name" value="EGG CELL-SECRETED PROTEIN 1.4"/>
    <property type="match status" value="1"/>
</dbReference>
<dbReference type="GO" id="GO:0009567">
    <property type="term" value="P:double fertilization forming a zygote and endosperm"/>
    <property type="evidence" value="ECO:0007669"/>
    <property type="project" value="TreeGrafter"/>
</dbReference>
<dbReference type="GO" id="GO:2000008">
    <property type="term" value="P:regulation of protein localization to cell surface"/>
    <property type="evidence" value="ECO:0007669"/>
    <property type="project" value="TreeGrafter"/>
</dbReference>
<dbReference type="InterPro" id="IPR008502">
    <property type="entry name" value="Prolamin-like"/>
</dbReference>
<dbReference type="EMBL" id="JACGWK010000982">
    <property type="protein sequence ID" value="KAL0293713.1"/>
    <property type="molecule type" value="Genomic_DNA"/>
</dbReference>
<keyword evidence="1" id="KW-0732">Signal</keyword>
<dbReference type="PANTHER" id="PTHR31181:SF67">
    <property type="entry name" value="PROLAMIN-LIKE PROTEIN (DUF1278)"/>
    <property type="match status" value="1"/>
</dbReference>
<reference evidence="3" key="1">
    <citation type="submission" date="2020-06" db="EMBL/GenBank/DDBJ databases">
        <authorList>
            <person name="Li T."/>
            <person name="Hu X."/>
            <person name="Zhang T."/>
            <person name="Song X."/>
            <person name="Zhang H."/>
            <person name="Dai N."/>
            <person name="Sheng W."/>
            <person name="Hou X."/>
            <person name="Wei L."/>
        </authorList>
    </citation>
    <scope>NUCLEOTIDE SEQUENCE</scope>
    <source>
        <strain evidence="3">G01</strain>
        <tissue evidence="3">Leaf</tissue>
    </source>
</reference>
<feature type="domain" description="Prolamin-like" evidence="2">
    <location>
        <begin position="53"/>
        <end position="114"/>
    </location>
</feature>
<evidence type="ECO:0000256" key="1">
    <source>
        <dbReference type="ARBA" id="ARBA00022729"/>
    </source>
</evidence>
<name>A0AAW2JHB5_9LAMI</name>
<organism evidence="3">
    <name type="scientific">Sesamum angustifolium</name>
    <dbReference type="NCBI Taxonomy" id="2727405"/>
    <lineage>
        <taxon>Eukaryota</taxon>
        <taxon>Viridiplantae</taxon>
        <taxon>Streptophyta</taxon>
        <taxon>Embryophyta</taxon>
        <taxon>Tracheophyta</taxon>
        <taxon>Spermatophyta</taxon>
        <taxon>Magnoliopsida</taxon>
        <taxon>eudicotyledons</taxon>
        <taxon>Gunneridae</taxon>
        <taxon>Pentapetalae</taxon>
        <taxon>asterids</taxon>
        <taxon>lamiids</taxon>
        <taxon>Lamiales</taxon>
        <taxon>Pedaliaceae</taxon>
        <taxon>Sesamum</taxon>
    </lineage>
</organism>
<dbReference type="PROSITE" id="PS51257">
    <property type="entry name" value="PROKAR_LIPOPROTEIN"/>
    <property type="match status" value="1"/>
</dbReference>
<gene>
    <name evidence="3" type="ORF">Sangu_3232200</name>
</gene>
<dbReference type="GO" id="GO:0031982">
    <property type="term" value="C:vesicle"/>
    <property type="evidence" value="ECO:0007669"/>
    <property type="project" value="TreeGrafter"/>
</dbReference>
<reference evidence="3" key="2">
    <citation type="journal article" date="2024" name="Plant">
        <title>Genomic evolution and insights into agronomic trait innovations of Sesamum species.</title>
        <authorList>
            <person name="Miao H."/>
            <person name="Wang L."/>
            <person name="Qu L."/>
            <person name="Liu H."/>
            <person name="Sun Y."/>
            <person name="Le M."/>
            <person name="Wang Q."/>
            <person name="Wei S."/>
            <person name="Zheng Y."/>
            <person name="Lin W."/>
            <person name="Duan Y."/>
            <person name="Cao H."/>
            <person name="Xiong S."/>
            <person name="Wang X."/>
            <person name="Wei L."/>
            <person name="Li C."/>
            <person name="Ma Q."/>
            <person name="Ju M."/>
            <person name="Zhao R."/>
            <person name="Li G."/>
            <person name="Mu C."/>
            <person name="Tian Q."/>
            <person name="Mei H."/>
            <person name="Zhang T."/>
            <person name="Gao T."/>
            <person name="Zhang H."/>
        </authorList>
    </citation>
    <scope>NUCLEOTIDE SEQUENCE</scope>
    <source>
        <strain evidence="3">G01</strain>
    </source>
</reference>
<dbReference type="AlphaFoldDB" id="A0AAW2JHB5"/>
<dbReference type="GO" id="GO:0080155">
    <property type="term" value="P:regulation of double fertilization forming a zygote and endosperm"/>
    <property type="evidence" value="ECO:0007669"/>
    <property type="project" value="TreeGrafter"/>
</dbReference>
<proteinExistence type="predicted"/>
<evidence type="ECO:0000313" key="3">
    <source>
        <dbReference type="EMBL" id="KAL0293713.1"/>
    </source>
</evidence>
<evidence type="ECO:0000259" key="2">
    <source>
        <dbReference type="Pfam" id="PF05617"/>
    </source>
</evidence>
<protein>
    <recommendedName>
        <fullName evidence="2">Prolamin-like domain-containing protein</fullName>
    </recommendedName>
</protein>
<sequence>MQFPAKKMSKLSLIHAAVAFVACTSILATPALAHLLGNLGLLGGGLGVVNVNQCLNVVLGVPGCLHELIYSALSLQARLLDPACCKAFLQIDESCWPKVFPLSSAFLPSLDSYCTGIQGVSQTPPPPCTSTDGAGNTRLRKETVTMIRTSFHVWITNLELLS</sequence>
<comment type="caution">
    <text evidence="3">The sequence shown here is derived from an EMBL/GenBank/DDBJ whole genome shotgun (WGS) entry which is preliminary data.</text>
</comment>
<accession>A0AAW2JHB5</accession>